<dbReference type="EMBL" id="FONA01000006">
    <property type="protein sequence ID" value="SFE06179.1"/>
    <property type="molecule type" value="Genomic_DNA"/>
</dbReference>
<dbReference type="eggNOG" id="COG0451">
    <property type="taxonomic scope" value="Bacteria"/>
</dbReference>
<accession>A0A1I1XFK8</accession>
<dbReference type="AlphaFoldDB" id="A0A1I1XFK8"/>
<evidence type="ECO:0000313" key="1">
    <source>
        <dbReference type="EMBL" id="SFE06179.1"/>
    </source>
</evidence>
<dbReference type="STRING" id="385682.SAMN05444380_10624"/>
<dbReference type="RefSeq" id="WP_010527106.1">
    <property type="nucleotide sequence ID" value="NZ_AFSL01000032.1"/>
</dbReference>
<reference evidence="1 2" key="1">
    <citation type="submission" date="2016-10" db="EMBL/GenBank/DDBJ databases">
        <authorList>
            <person name="de Groot N.N."/>
        </authorList>
    </citation>
    <scope>NUCLEOTIDE SEQUENCE [LARGE SCALE GENOMIC DNA]</scope>
    <source>
        <strain evidence="1 2">DSM 19012</strain>
    </source>
</reference>
<evidence type="ECO:0000313" key="2">
    <source>
        <dbReference type="Proteomes" id="UP000181976"/>
    </source>
</evidence>
<sequence length="98" mass="11345">MLTNKERKTEAIHIPSDFIGRFDENLYGSLMGDKAHSVIFDNSKIKRFVPGFQATIPFCEGIKRTLQWFEAEPGRIQMNPAKSQLVETIIQAYRRGWQ</sequence>
<proteinExistence type="predicted"/>
<organism evidence="1 2">
    <name type="scientific">Thermophagus xiamenensis</name>
    <dbReference type="NCBI Taxonomy" id="385682"/>
    <lineage>
        <taxon>Bacteria</taxon>
        <taxon>Pseudomonadati</taxon>
        <taxon>Bacteroidota</taxon>
        <taxon>Bacteroidia</taxon>
        <taxon>Marinilabiliales</taxon>
        <taxon>Marinilabiliaceae</taxon>
        <taxon>Thermophagus</taxon>
    </lineage>
</organism>
<dbReference type="InParanoid" id="A0A1I1XFK8"/>
<keyword evidence="2" id="KW-1185">Reference proteome</keyword>
<protein>
    <submittedName>
        <fullName evidence="1">Uncharacterized protein</fullName>
    </submittedName>
</protein>
<gene>
    <name evidence="1" type="ORF">SAMN05444380_10624</name>
</gene>
<name>A0A1I1XFK8_9BACT</name>
<dbReference type="Proteomes" id="UP000181976">
    <property type="component" value="Unassembled WGS sequence"/>
</dbReference>